<sequence length="49" mass="5698">TSHRIQDIGSSSNCPKMRQIIWQNVGFDNTSDVITEFFEIQEKTQLIIE</sequence>
<protein>
    <submittedName>
        <fullName evidence="1">2919_t:CDS:1</fullName>
    </submittedName>
</protein>
<reference evidence="1" key="1">
    <citation type="submission" date="2021-06" db="EMBL/GenBank/DDBJ databases">
        <authorList>
            <person name="Kallberg Y."/>
            <person name="Tangrot J."/>
            <person name="Rosling A."/>
        </authorList>
    </citation>
    <scope>NUCLEOTIDE SEQUENCE</scope>
    <source>
        <strain evidence="1">AZ414A</strain>
    </source>
</reference>
<feature type="non-terminal residue" evidence="1">
    <location>
        <position position="1"/>
    </location>
</feature>
<comment type="caution">
    <text evidence="1">The sequence shown here is derived from an EMBL/GenBank/DDBJ whole genome shotgun (WGS) entry which is preliminary data.</text>
</comment>
<gene>
    <name evidence="1" type="ORF">DEBURN_LOCUS8968</name>
</gene>
<proteinExistence type="predicted"/>
<dbReference type="AlphaFoldDB" id="A0A9N9G8P3"/>
<dbReference type="Proteomes" id="UP000789706">
    <property type="component" value="Unassembled WGS sequence"/>
</dbReference>
<dbReference type="EMBL" id="CAJVPK010001507">
    <property type="protein sequence ID" value="CAG8589205.1"/>
    <property type="molecule type" value="Genomic_DNA"/>
</dbReference>
<name>A0A9N9G8P3_9GLOM</name>
<evidence type="ECO:0000313" key="2">
    <source>
        <dbReference type="Proteomes" id="UP000789706"/>
    </source>
</evidence>
<accession>A0A9N9G8P3</accession>
<keyword evidence="2" id="KW-1185">Reference proteome</keyword>
<evidence type="ECO:0000313" key="1">
    <source>
        <dbReference type="EMBL" id="CAG8589205.1"/>
    </source>
</evidence>
<organism evidence="1 2">
    <name type="scientific">Diversispora eburnea</name>
    <dbReference type="NCBI Taxonomy" id="1213867"/>
    <lineage>
        <taxon>Eukaryota</taxon>
        <taxon>Fungi</taxon>
        <taxon>Fungi incertae sedis</taxon>
        <taxon>Mucoromycota</taxon>
        <taxon>Glomeromycotina</taxon>
        <taxon>Glomeromycetes</taxon>
        <taxon>Diversisporales</taxon>
        <taxon>Diversisporaceae</taxon>
        <taxon>Diversispora</taxon>
    </lineage>
</organism>